<evidence type="ECO:0000313" key="3">
    <source>
        <dbReference type="Proteomes" id="UP001168821"/>
    </source>
</evidence>
<name>A0AA38IY66_9CUCU</name>
<reference evidence="2" key="1">
    <citation type="journal article" date="2023" name="G3 (Bethesda)">
        <title>Whole genome assemblies of Zophobas morio and Tenebrio molitor.</title>
        <authorList>
            <person name="Kaur S."/>
            <person name="Stinson S.A."/>
            <person name="diCenzo G.C."/>
        </authorList>
    </citation>
    <scope>NUCLEOTIDE SEQUENCE</scope>
    <source>
        <strain evidence="2">QUZm001</strain>
    </source>
</reference>
<feature type="compositionally biased region" description="Polar residues" evidence="1">
    <location>
        <begin position="54"/>
        <end position="64"/>
    </location>
</feature>
<feature type="compositionally biased region" description="Polar residues" evidence="1">
    <location>
        <begin position="85"/>
        <end position="95"/>
    </location>
</feature>
<gene>
    <name evidence="2" type="ORF">Zmor_008467</name>
</gene>
<proteinExistence type="predicted"/>
<comment type="caution">
    <text evidence="2">The sequence shown here is derived from an EMBL/GenBank/DDBJ whole genome shotgun (WGS) entry which is preliminary data.</text>
</comment>
<organism evidence="2 3">
    <name type="scientific">Zophobas morio</name>
    <dbReference type="NCBI Taxonomy" id="2755281"/>
    <lineage>
        <taxon>Eukaryota</taxon>
        <taxon>Metazoa</taxon>
        <taxon>Ecdysozoa</taxon>
        <taxon>Arthropoda</taxon>
        <taxon>Hexapoda</taxon>
        <taxon>Insecta</taxon>
        <taxon>Pterygota</taxon>
        <taxon>Neoptera</taxon>
        <taxon>Endopterygota</taxon>
        <taxon>Coleoptera</taxon>
        <taxon>Polyphaga</taxon>
        <taxon>Cucujiformia</taxon>
        <taxon>Tenebrionidae</taxon>
        <taxon>Zophobas</taxon>
    </lineage>
</organism>
<sequence length="95" mass="10790">MFKIAGLKAVERQFGLSQVVKQPHCKKPDKYSLFENKPGPILAPQLPRFVLARNPQSAPASSPRSYIVQHKWQSSRAQHAPSYRSKYQNPAQLYA</sequence>
<accession>A0AA38IY66</accession>
<dbReference type="AlphaFoldDB" id="A0AA38IY66"/>
<evidence type="ECO:0000256" key="1">
    <source>
        <dbReference type="SAM" id="MobiDB-lite"/>
    </source>
</evidence>
<feature type="region of interest" description="Disordered" evidence="1">
    <location>
        <begin position="54"/>
        <end position="95"/>
    </location>
</feature>
<dbReference type="EMBL" id="JALNTZ010000002">
    <property type="protein sequence ID" value="KAJ3664285.1"/>
    <property type="molecule type" value="Genomic_DNA"/>
</dbReference>
<evidence type="ECO:0000313" key="2">
    <source>
        <dbReference type="EMBL" id="KAJ3664285.1"/>
    </source>
</evidence>
<dbReference type="Proteomes" id="UP001168821">
    <property type="component" value="Unassembled WGS sequence"/>
</dbReference>
<keyword evidence="3" id="KW-1185">Reference proteome</keyword>
<protein>
    <submittedName>
        <fullName evidence="2">Uncharacterized protein</fullName>
    </submittedName>
</protein>